<reference evidence="2" key="1">
    <citation type="submission" date="2020-12" db="EMBL/GenBank/DDBJ databases">
        <title>M. sibirica DSM 26468T genome.</title>
        <authorList>
            <person name="Thieme N."/>
            <person name="Rettenmaier R."/>
            <person name="Zverlov V."/>
            <person name="Liebl W."/>
        </authorList>
    </citation>
    <scope>NUCLEOTIDE SEQUENCE</scope>
    <source>
        <strain evidence="2">DSM 26468</strain>
    </source>
</reference>
<organism evidence="2 3">
    <name type="scientific">Mobilitalea sibirica</name>
    <dbReference type="NCBI Taxonomy" id="1462919"/>
    <lineage>
        <taxon>Bacteria</taxon>
        <taxon>Bacillati</taxon>
        <taxon>Bacillota</taxon>
        <taxon>Clostridia</taxon>
        <taxon>Lachnospirales</taxon>
        <taxon>Lachnospiraceae</taxon>
        <taxon>Mobilitalea</taxon>
    </lineage>
</organism>
<dbReference type="PANTHER" id="PTHR36432">
    <property type="match status" value="1"/>
</dbReference>
<evidence type="ECO:0000313" key="3">
    <source>
        <dbReference type="Proteomes" id="UP000623269"/>
    </source>
</evidence>
<dbReference type="EMBL" id="JAEAGR010000013">
    <property type="protein sequence ID" value="MBH1941674.1"/>
    <property type="molecule type" value="Genomic_DNA"/>
</dbReference>
<dbReference type="RefSeq" id="WP_197661919.1">
    <property type="nucleotide sequence ID" value="NZ_JAEAGR010000013.1"/>
</dbReference>
<dbReference type="Gene3D" id="2.10.260.10">
    <property type="match status" value="2"/>
</dbReference>
<dbReference type="PANTHER" id="PTHR36432:SF4">
    <property type="entry name" value="TRANSITION STATE REGULATOR ABH-RELATED"/>
    <property type="match status" value="1"/>
</dbReference>
<dbReference type="SMART" id="SM00966">
    <property type="entry name" value="SpoVT_AbrB"/>
    <property type="match status" value="2"/>
</dbReference>
<sequence>MAKGIIRKIDELGRITIPIEYRRSTGIEVLEPLDLYFEGNVIHLKKGKGRKLDELGRYTIPSEIREKFGYQERQPLEIYCEGDEICIRKEGCEWCSSTDDLIKIGEHLLCKKCAYAVVDAVMEE</sequence>
<dbReference type="GO" id="GO:0003677">
    <property type="term" value="F:DNA binding"/>
    <property type="evidence" value="ECO:0007669"/>
    <property type="project" value="InterPro"/>
</dbReference>
<proteinExistence type="predicted"/>
<dbReference type="InterPro" id="IPR037914">
    <property type="entry name" value="SpoVT-AbrB_sf"/>
</dbReference>
<feature type="domain" description="SpoVT-AbrB" evidence="1">
    <location>
        <begin position="7"/>
        <end position="49"/>
    </location>
</feature>
<accession>A0A8J7HE69</accession>
<evidence type="ECO:0000313" key="2">
    <source>
        <dbReference type="EMBL" id="MBH1941674.1"/>
    </source>
</evidence>
<comment type="caution">
    <text evidence="2">The sequence shown here is derived from an EMBL/GenBank/DDBJ whole genome shotgun (WGS) entry which is preliminary data.</text>
</comment>
<protein>
    <recommendedName>
        <fullName evidence="1">SpoVT-AbrB domain-containing protein</fullName>
    </recommendedName>
</protein>
<name>A0A8J7HE69_9FIRM</name>
<dbReference type="Proteomes" id="UP000623269">
    <property type="component" value="Unassembled WGS sequence"/>
</dbReference>
<gene>
    <name evidence="2" type="ORF">I5677_12295</name>
</gene>
<keyword evidence="3" id="KW-1185">Reference proteome</keyword>
<dbReference type="InterPro" id="IPR052731">
    <property type="entry name" value="B_subtilis_Trans_State_Reg"/>
</dbReference>
<dbReference type="AlphaFoldDB" id="A0A8J7HE69"/>
<dbReference type="InterPro" id="IPR007159">
    <property type="entry name" value="SpoVT-AbrB_dom"/>
</dbReference>
<feature type="domain" description="SpoVT-AbrB" evidence="1">
    <location>
        <begin position="50"/>
        <end position="93"/>
    </location>
</feature>
<dbReference type="SUPFAM" id="SSF89447">
    <property type="entry name" value="AbrB/MazE/MraZ-like"/>
    <property type="match status" value="2"/>
</dbReference>
<evidence type="ECO:0000259" key="1">
    <source>
        <dbReference type="SMART" id="SM00966"/>
    </source>
</evidence>